<proteinExistence type="predicted"/>
<dbReference type="RefSeq" id="WP_010051158.1">
    <property type="nucleotide sequence ID" value="NZ_CP025958.1"/>
</dbReference>
<evidence type="ECO:0000313" key="2">
    <source>
        <dbReference type="Proteomes" id="UP000245802"/>
    </source>
</evidence>
<evidence type="ECO:0000313" key="1">
    <source>
        <dbReference type="EMBL" id="AWM41567.1"/>
    </source>
</evidence>
<dbReference type="InterPro" id="IPR008969">
    <property type="entry name" value="CarboxyPept-like_regulatory"/>
</dbReference>
<dbReference type="KEGG" id="gog:C1280_34240"/>
<dbReference type="PROSITE" id="PS51257">
    <property type="entry name" value="PROKAR_LIPOPROTEIN"/>
    <property type="match status" value="1"/>
</dbReference>
<organism evidence="1 2">
    <name type="scientific">Gemmata obscuriglobus</name>
    <dbReference type="NCBI Taxonomy" id="114"/>
    <lineage>
        <taxon>Bacteria</taxon>
        <taxon>Pseudomonadati</taxon>
        <taxon>Planctomycetota</taxon>
        <taxon>Planctomycetia</taxon>
        <taxon>Gemmatales</taxon>
        <taxon>Gemmataceae</taxon>
        <taxon>Gemmata</taxon>
    </lineage>
</organism>
<protein>
    <recommendedName>
        <fullName evidence="3">Carboxypeptidase regulatory-like domain-containing protein</fullName>
    </recommendedName>
</protein>
<name>A0A2Z3HDB3_9BACT</name>
<dbReference type="Proteomes" id="UP000245802">
    <property type="component" value="Chromosome"/>
</dbReference>
<reference evidence="1 2" key="1">
    <citation type="submission" date="2018-01" db="EMBL/GenBank/DDBJ databases">
        <title>G. obscuriglobus.</title>
        <authorList>
            <person name="Franke J."/>
            <person name="Blomberg W."/>
            <person name="Selmecki A."/>
        </authorList>
    </citation>
    <scope>NUCLEOTIDE SEQUENCE [LARGE SCALE GENOMIC DNA]</scope>
    <source>
        <strain evidence="1 2">DSM 5831</strain>
    </source>
</reference>
<dbReference type="AlphaFoldDB" id="A0A2Z3HDB3"/>
<gene>
    <name evidence="1" type="ORF">C1280_34240</name>
</gene>
<accession>A0A2Z3HDB3</accession>
<evidence type="ECO:0008006" key="3">
    <source>
        <dbReference type="Google" id="ProtNLM"/>
    </source>
</evidence>
<sequence length="145" mass="15868">MAHQFHRPTFPAVLLFLCGCGGGPQFAEVEGAVTQGGKPLKNVRVEYWPDGNGPKSTAVTDEQGHYTLKSEDGKTPGAVTGSHKVVLKDLDTYSDKFLGRKAENMPPPKKEVKERFSKTYADPVKTDLKRDVVAGQKNVLNLEVK</sequence>
<dbReference type="OrthoDB" id="290731at2"/>
<dbReference type="SUPFAM" id="SSF49464">
    <property type="entry name" value="Carboxypeptidase regulatory domain-like"/>
    <property type="match status" value="1"/>
</dbReference>
<keyword evidence="2" id="KW-1185">Reference proteome</keyword>
<dbReference type="EMBL" id="CP025958">
    <property type="protein sequence ID" value="AWM41567.1"/>
    <property type="molecule type" value="Genomic_DNA"/>
</dbReference>